<gene>
    <name evidence="2" type="ORF">BALAC2494_01949</name>
</gene>
<protein>
    <submittedName>
        <fullName evidence="2">Uncharacterized protein</fullName>
    </submittedName>
</protein>
<organism evidence="2 3">
    <name type="scientific">Bifidobacterium animalis subsp. lactis CNCM I-2494</name>
    <dbReference type="NCBI Taxonomy" id="1042403"/>
    <lineage>
        <taxon>Bacteria</taxon>
        <taxon>Bacillati</taxon>
        <taxon>Actinomycetota</taxon>
        <taxon>Actinomycetes</taxon>
        <taxon>Bifidobacteriales</taxon>
        <taxon>Bifidobacteriaceae</taxon>
        <taxon>Bifidobacterium</taxon>
    </lineage>
</organism>
<sequence length="37" mass="4086">MTRCSLNDHMRLLGIFIGWLGGMPALMEIAGIGRRPT</sequence>
<reference evidence="2 3" key="1">
    <citation type="journal article" date="2011" name="J. Bacteriol.">
        <title>Genome Sequence of the Probiotic Strain Bifidobacterium animalis subsp. lactis CNCM I-2494.</title>
        <authorList>
            <person name="Chervaux C."/>
            <person name="Grimaldi C."/>
            <person name="Bolotin A."/>
            <person name="Quinquis B."/>
            <person name="Legrain-Raspaud S."/>
            <person name="van Hylckama Vlieg J.E."/>
            <person name="Denariaz G."/>
            <person name="Smokvina T."/>
        </authorList>
    </citation>
    <scope>NUCLEOTIDE SEQUENCE [LARGE SCALE GENOMIC DNA]</scope>
    <source>
        <strain evidence="2 3">CNCM I-2494</strain>
    </source>
</reference>
<dbReference type="AlphaFoldDB" id="A0A806FHI2"/>
<keyword evidence="1" id="KW-0472">Membrane</keyword>
<proteinExistence type="predicted"/>
<name>A0A806FHI2_BIFAN</name>
<evidence type="ECO:0000313" key="3">
    <source>
        <dbReference type="Proteomes" id="UP000008394"/>
    </source>
</evidence>
<keyword evidence="1" id="KW-0812">Transmembrane</keyword>
<keyword evidence="1" id="KW-1133">Transmembrane helix</keyword>
<dbReference type="KEGG" id="bnm:BALAC2494_01949"/>
<feature type="transmembrane region" description="Helical" evidence="1">
    <location>
        <begin position="12"/>
        <end position="32"/>
    </location>
</feature>
<dbReference type="EMBL" id="CP002915">
    <property type="protein sequence ID" value="AEK31017.1"/>
    <property type="molecule type" value="Genomic_DNA"/>
</dbReference>
<dbReference type="Proteomes" id="UP000008394">
    <property type="component" value="Chromosome"/>
</dbReference>
<accession>A0A806FHI2</accession>
<evidence type="ECO:0000256" key="1">
    <source>
        <dbReference type="SAM" id="Phobius"/>
    </source>
</evidence>
<evidence type="ECO:0000313" key="2">
    <source>
        <dbReference type="EMBL" id="AEK31017.1"/>
    </source>
</evidence>